<comment type="caution">
    <text evidence="3">The sequence shown here is derived from an EMBL/GenBank/DDBJ whole genome shotgun (WGS) entry which is preliminary data.</text>
</comment>
<feature type="transmembrane region" description="Helical" evidence="2">
    <location>
        <begin position="122"/>
        <end position="141"/>
    </location>
</feature>
<dbReference type="Proteomes" id="UP000269289">
    <property type="component" value="Unassembled WGS sequence"/>
</dbReference>
<feature type="compositionally biased region" description="Low complexity" evidence="1">
    <location>
        <begin position="1"/>
        <end position="31"/>
    </location>
</feature>
<dbReference type="OrthoDB" id="3874273at2"/>
<keyword evidence="4" id="KW-1185">Reference proteome</keyword>
<keyword evidence="2" id="KW-0812">Transmembrane</keyword>
<protein>
    <submittedName>
        <fullName evidence="3">DUF2809 domain-containing protein</fullName>
    </submittedName>
</protein>
<keyword evidence="2" id="KW-0472">Membrane</keyword>
<reference evidence="3 4" key="1">
    <citation type="submission" date="2018-10" db="EMBL/GenBank/DDBJ databases">
        <title>Isolation, diversity and antifungal activity of actinobacteria from wheat.</title>
        <authorList>
            <person name="Han C."/>
        </authorList>
    </citation>
    <scope>NUCLEOTIDE SEQUENCE [LARGE SCALE GENOMIC DNA]</scope>
    <source>
        <strain evidence="3 4">NEAU-YY56</strain>
    </source>
</reference>
<name>A0A3M2J4Z1_9CELL</name>
<feature type="transmembrane region" description="Helical" evidence="2">
    <location>
        <begin position="97"/>
        <end position="115"/>
    </location>
</feature>
<gene>
    <name evidence="3" type="ORF">EBM89_11505</name>
</gene>
<feature type="region of interest" description="Disordered" evidence="1">
    <location>
        <begin position="1"/>
        <end position="64"/>
    </location>
</feature>
<keyword evidence="2" id="KW-1133">Transmembrane helix</keyword>
<feature type="transmembrane region" description="Helical" evidence="2">
    <location>
        <begin position="72"/>
        <end position="91"/>
    </location>
</feature>
<dbReference type="AlphaFoldDB" id="A0A3M2J4Z1"/>
<evidence type="ECO:0000256" key="1">
    <source>
        <dbReference type="SAM" id="MobiDB-lite"/>
    </source>
</evidence>
<evidence type="ECO:0000256" key="2">
    <source>
        <dbReference type="SAM" id="Phobius"/>
    </source>
</evidence>
<evidence type="ECO:0000313" key="4">
    <source>
        <dbReference type="Proteomes" id="UP000269289"/>
    </source>
</evidence>
<feature type="compositionally biased region" description="Low complexity" evidence="1">
    <location>
        <begin position="42"/>
        <end position="54"/>
    </location>
</feature>
<feature type="transmembrane region" description="Helical" evidence="2">
    <location>
        <begin position="161"/>
        <end position="181"/>
    </location>
</feature>
<proteinExistence type="predicted"/>
<organism evidence="3 4">
    <name type="scientific">Cellulomonas triticagri</name>
    <dbReference type="NCBI Taxonomy" id="2483352"/>
    <lineage>
        <taxon>Bacteria</taxon>
        <taxon>Bacillati</taxon>
        <taxon>Actinomycetota</taxon>
        <taxon>Actinomycetes</taxon>
        <taxon>Micrococcales</taxon>
        <taxon>Cellulomonadaceae</taxon>
        <taxon>Cellulomonas</taxon>
    </lineage>
</organism>
<accession>A0A3M2J4Z1</accession>
<sequence length="198" mass="19986">MRATQGDGTTGATTASGGTRMPGGAAAPGGATQPDRRPPPDVTTTEPTTTEPPTSSTPPPARVPAARPWLRTLLAGGAVVTAGLLVSRYGSGPVGDALGDALYAALVLLLVAFVVPRRALAVQAAVALAVCWAVEVAQATGGPESAVRAWPPLRYLLGTTFAWADLVWYAVGVLATWWLMLGTSRGRVGATGAATTSA</sequence>
<dbReference type="EMBL" id="RFFI01000058">
    <property type="protein sequence ID" value="RMI09167.1"/>
    <property type="molecule type" value="Genomic_DNA"/>
</dbReference>
<dbReference type="InterPro" id="IPR021257">
    <property type="entry name" value="DUF2809"/>
</dbReference>
<dbReference type="Pfam" id="PF10990">
    <property type="entry name" value="DUF2809"/>
    <property type="match status" value="1"/>
</dbReference>
<evidence type="ECO:0000313" key="3">
    <source>
        <dbReference type="EMBL" id="RMI09167.1"/>
    </source>
</evidence>